<proteinExistence type="predicted"/>
<keyword evidence="2" id="KW-1185">Reference proteome</keyword>
<dbReference type="Proteomes" id="UP001379945">
    <property type="component" value="Unassembled WGS sequence"/>
</dbReference>
<sequence length="101" mass="11418">MSDDLGDFFIPAPAFKPDEALQRLRRDLREAGLTERAGAFERRGLPLVKAVVAGNTLVVSLAERPSRSPVWRDKVLKDSAQLRDQLTQIKQQLSTWSDRDE</sequence>
<dbReference type="EMBL" id="JBBUTI010000001">
    <property type="protein sequence ID" value="MEK8044856.1"/>
    <property type="molecule type" value="Genomic_DNA"/>
</dbReference>
<organism evidence="1 2">
    <name type="scientific">Ideonella margarita</name>
    <dbReference type="NCBI Taxonomy" id="2984191"/>
    <lineage>
        <taxon>Bacteria</taxon>
        <taxon>Pseudomonadati</taxon>
        <taxon>Pseudomonadota</taxon>
        <taxon>Betaproteobacteria</taxon>
        <taxon>Burkholderiales</taxon>
        <taxon>Sphaerotilaceae</taxon>
        <taxon>Ideonella</taxon>
    </lineage>
</organism>
<evidence type="ECO:0000313" key="2">
    <source>
        <dbReference type="Proteomes" id="UP001379945"/>
    </source>
</evidence>
<accession>A0ABU9BZP1</accession>
<comment type="caution">
    <text evidence="1">The sequence shown here is derived from an EMBL/GenBank/DDBJ whole genome shotgun (WGS) entry which is preliminary data.</text>
</comment>
<reference evidence="1 2" key="1">
    <citation type="submission" date="2024-04" db="EMBL/GenBank/DDBJ databases">
        <title>Novel species of the genus Ideonella isolated from streams.</title>
        <authorList>
            <person name="Lu H."/>
        </authorList>
    </citation>
    <scope>NUCLEOTIDE SEQUENCE [LARGE SCALE GENOMIC DNA]</scope>
    <source>
        <strain evidence="1 2">LYT19W</strain>
    </source>
</reference>
<protein>
    <submittedName>
        <fullName evidence="1">Uncharacterized protein</fullName>
    </submittedName>
</protein>
<dbReference type="RefSeq" id="WP_341397015.1">
    <property type="nucleotide sequence ID" value="NZ_JBBUTI010000001.1"/>
</dbReference>
<name>A0ABU9BZP1_9BURK</name>
<gene>
    <name evidence="1" type="ORF">AACH00_00690</name>
</gene>
<evidence type="ECO:0000313" key="1">
    <source>
        <dbReference type="EMBL" id="MEK8044856.1"/>
    </source>
</evidence>